<evidence type="ECO:0000313" key="2">
    <source>
        <dbReference type="Proteomes" id="UP001055247"/>
    </source>
</evidence>
<reference evidence="1" key="1">
    <citation type="journal article" date="2016" name="Front. Microbiol.">
        <title>Genome Sequence of the Piezophilic, Mesophilic Sulfate-Reducing Bacterium Desulfovibrio indicus J2T.</title>
        <authorList>
            <person name="Cao J."/>
            <person name="Maignien L."/>
            <person name="Shao Z."/>
            <person name="Alain K."/>
            <person name="Jebbar M."/>
        </authorList>
    </citation>
    <scope>NUCLEOTIDE SEQUENCE</scope>
    <source>
        <strain evidence="1">DSM 16372</strain>
    </source>
</reference>
<dbReference type="EMBL" id="BPQO01000011">
    <property type="protein sequence ID" value="GJD89375.1"/>
    <property type="molecule type" value="Genomic_DNA"/>
</dbReference>
<accession>A0AAV4ZLN0</accession>
<dbReference type="RefSeq" id="WP_238230199.1">
    <property type="nucleotide sequence ID" value="NZ_BPQO01000011.1"/>
</dbReference>
<evidence type="ECO:0000313" key="1">
    <source>
        <dbReference type="EMBL" id="GJD89375.1"/>
    </source>
</evidence>
<dbReference type="AlphaFoldDB" id="A0AAV4ZLN0"/>
<sequence length="197" mass="20638">MTSSSSPAGGDAIRRRAEAVVAGFVHLLPEEVRPQLVEGIEAALREVVREGECCVPLPGEPSFVLLARDPQAPALVETWAAERDRAEPSSPKPAMARRIAGAMTTWKIFNPGIGLPMSAFAFAAPATRDAENAALRRILAYDATCFPGMEDEAVRRVAVGIRCPVALLEACEAVAAAGASEIGIDLGAGAGRHGRDP</sequence>
<gene>
    <name evidence="1" type="ORF">BHAOGJBA_2902</name>
</gene>
<keyword evidence="2" id="KW-1185">Reference proteome</keyword>
<protein>
    <recommendedName>
        <fullName evidence="3">Methyltransferase type 11</fullName>
    </recommendedName>
</protein>
<reference evidence="1" key="2">
    <citation type="submission" date="2021-08" db="EMBL/GenBank/DDBJ databases">
        <authorList>
            <person name="Tani A."/>
            <person name="Ola A."/>
            <person name="Ogura Y."/>
            <person name="Katsura K."/>
            <person name="Hayashi T."/>
        </authorList>
    </citation>
    <scope>NUCLEOTIDE SEQUENCE</scope>
    <source>
        <strain evidence="1">DSM 16372</strain>
    </source>
</reference>
<name>A0AAV4ZLN0_9HYPH</name>
<comment type="caution">
    <text evidence="1">The sequence shown here is derived from an EMBL/GenBank/DDBJ whole genome shotgun (WGS) entry which is preliminary data.</text>
</comment>
<evidence type="ECO:0008006" key="3">
    <source>
        <dbReference type="Google" id="ProtNLM"/>
    </source>
</evidence>
<dbReference type="Proteomes" id="UP001055247">
    <property type="component" value="Unassembled WGS sequence"/>
</dbReference>
<proteinExistence type="predicted"/>
<organism evidence="1 2">
    <name type="scientific">Methylobacterium hispanicum</name>
    <dbReference type="NCBI Taxonomy" id="270350"/>
    <lineage>
        <taxon>Bacteria</taxon>
        <taxon>Pseudomonadati</taxon>
        <taxon>Pseudomonadota</taxon>
        <taxon>Alphaproteobacteria</taxon>
        <taxon>Hyphomicrobiales</taxon>
        <taxon>Methylobacteriaceae</taxon>
        <taxon>Methylobacterium</taxon>
    </lineage>
</organism>